<dbReference type="AlphaFoldDB" id="A0A2Z4J9N4"/>
<name>A0A2Z4J9N4_9ACTN</name>
<evidence type="ECO:0000313" key="2">
    <source>
        <dbReference type="EMBL" id="AWW41851.1"/>
    </source>
</evidence>
<dbReference type="EMBL" id="CP030073">
    <property type="protein sequence ID" value="AWW41851.1"/>
    <property type="molecule type" value="Genomic_DNA"/>
</dbReference>
<reference evidence="2 3" key="1">
    <citation type="journal article" date="2019" name="Int. J. Syst. Evol. Microbiol.">
        <title>Streptomyces cadmiisoli sp. nov., a novel actinomycete isolated from cadmium-contaminated soil.</title>
        <authorList>
            <person name="Li K."/>
            <person name="Tang X."/>
            <person name="Zhao J."/>
            <person name="Guo Y."/>
            <person name="Tang Y."/>
            <person name="Gao J."/>
        </authorList>
    </citation>
    <scope>NUCLEOTIDE SEQUENCE [LARGE SCALE GENOMIC DNA]</scope>
    <source>
        <strain evidence="2 3">ZFG47</strain>
    </source>
</reference>
<accession>A0A2Z4J9N4</accession>
<dbReference type="KEGG" id="scad:DN051_38785"/>
<sequence length="119" mass="12905">MLRPGNAGCNTASDHIESTKLDMAQLPRRLRHGRQTGILTNSYGGTYEFVAWLAKHGQWLSYSVGVTMTDAIHHAVLKVPDPAWTPAVELDGEIRDGAGPPNSRATAEPLTLTVQAQSR</sequence>
<organism evidence="2 3">
    <name type="scientific">Streptomyces cadmiisoli</name>
    <dbReference type="NCBI Taxonomy" id="2184053"/>
    <lineage>
        <taxon>Bacteria</taxon>
        <taxon>Bacillati</taxon>
        <taxon>Actinomycetota</taxon>
        <taxon>Actinomycetes</taxon>
        <taxon>Kitasatosporales</taxon>
        <taxon>Streptomycetaceae</taxon>
        <taxon>Streptomyces</taxon>
        <taxon>Streptomyces aurantiacus group</taxon>
    </lineage>
</organism>
<evidence type="ECO:0000256" key="1">
    <source>
        <dbReference type="SAM" id="MobiDB-lite"/>
    </source>
</evidence>
<protein>
    <submittedName>
        <fullName evidence="2">Uncharacterized protein</fullName>
    </submittedName>
</protein>
<feature type="region of interest" description="Disordered" evidence="1">
    <location>
        <begin position="92"/>
        <end position="119"/>
    </location>
</feature>
<dbReference type="Proteomes" id="UP000249616">
    <property type="component" value="Chromosome"/>
</dbReference>
<dbReference type="RefSeq" id="WP_112441578.1">
    <property type="nucleotide sequence ID" value="NZ_CP030073.1"/>
</dbReference>
<evidence type="ECO:0000313" key="3">
    <source>
        <dbReference type="Proteomes" id="UP000249616"/>
    </source>
</evidence>
<proteinExistence type="predicted"/>
<keyword evidence="3" id="KW-1185">Reference proteome</keyword>
<gene>
    <name evidence="2" type="ORF">DN051_38785</name>
</gene>